<name>F4RYT8_MELLP</name>
<gene>
    <name evidence="2" type="ORF">MELLADRAFT_91373</name>
</gene>
<feature type="compositionally biased region" description="Polar residues" evidence="1">
    <location>
        <begin position="113"/>
        <end position="132"/>
    </location>
</feature>
<protein>
    <submittedName>
        <fullName evidence="2">Uncharacterized protein</fullName>
    </submittedName>
</protein>
<feature type="compositionally biased region" description="Polar residues" evidence="1">
    <location>
        <begin position="69"/>
        <end position="82"/>
    </location>
</feature>
<accession>F4RYT8</accession>
<dbReference type="KEGG" id="mlr:MELLADRAFT_91373"/>
<feature type="compositionally biased region" description="Basic and acidic residues" evidence="1">
    <location>
        <begin position="10"/>
        <end position="26"/>
    </location>
</feature>
<evidence type="ECO:0000313" key="3">
    <source>
        <dbReference type="Proteomes" id="UP000001072"/>
    </source>
</evidence>
<proteinExistence type="predicted"/>
<dbReference type="InParanoid" id="F4RYT8"/>
<organism evidence="3">
    <name type="scientific">Melampsora larici-populina (strain 98AG31 / pathotype 3-4-7)</name>
    <name type="common">Poplar leaf rust fungus</name>
    <dbReference type="NCBI Taxonomy" id="747676"/>
    <lineage>
        <taxon>Eukaryota</taxon>
        <taxon>Fungi</taxon>
        <taxon>Dikarya</taxon>
        <taxon>Basidiomycota</taxon>
        <taxon>Pucciniomycotina</taxon>
        <taxon>Pucciniomycetes</taxon>
        <taxon>Pucciniales</taxon>
        <taxon>Melampsoraceae</taxon>
        <taxon>Melampsora</taxon>
    </lineage>
</organism>
<feature type="compositionally biased region" description="Basic and acidic residues" evidence="1">
    <location>
        <begin position="549"/>
        <end position="559"/>
    </location>
</feature>
<reference evidence="3" key="1">
    <citation type="journal article" date="2011" name="Proc. Natl. Acad. Sci. U.S.A.">
        <title>Obligate biotrophy features unraveled by the genomic analysis of rust fungi.</title>
        <authorList>
            <person name="Duplessis S."/>
            <person name="Cuomo C.A."/>
            <person name="Lin Y.-C."/>
            <person name="Aerts A."/>
            <person name="Tisserant E."/>
            <person name="Veneault-Fourrey C."/>
            <person name="Joly D.L."/>
            <person name="Hacquard S."/>
            <person name="Amselem J."/>
            <person name="Cantarel B.L."/>
            <person name="Chiu R."/>
            <person name="Coutinho P.M."/>
            <person name="Feau N."/>
            <person name="Field M."/>
            <person name="Frey P."/>
            <person name="Gelhaye E."/>
            <person name="Goldberg J."/>
            <person name="Grabherr M.G."/>
            <person name="Kodira C.D."/>
            <person name="Kohler A."/>
            <person name="Kuees U."/>
            <person name="Lindquist E.A."/>
            <person name="Lucas S.M."/>
            <person name="Mago R."/>
            <person name="Mauceli E."/>
            <person name="Morin E."/>
            <person name="Murat C."/>
            <person name="Pangilinan J.L."/>
            <person name="Park R."/>
            <person name="Pearson M."/>
            <person name="Quesneville H."/>
            <person name="Rouhier N."/>
            <person name="Sakthikumar S."/>
            <person name="Salamov A.A."/>
            <person name="Schmutz J."/>
            <person name="Selles B."/>
            <person name="Shapiro H."/>
            <person name="Tanguay P."/>
            <person name="Tuskan G.A."/>
            <person name="Henrissat B."/>
            <person name="Van de Peer Y."/>
            <person name="Rouze P."/>
            <person name="Ellis J.G."/>
            <person name="Dodds P.N."/>
            <person name="Schein J.E."/>
            <person name="Zhong S."/>
            <person name="Hamelin R.C."/>
            <person name="Grigoriev I.V."/>
            <person name="Szabo L.J."/>
            <person name="Martin F."/>
        </authorList>
    </citation>
    <scope>NUCLEOTIDE SEQUENCE [LARGE SCALE GENOMIC DNA]</scope>
    <source>
        <strain evidence="3">98AG31 / pathotype 3-4-7</strain>
    </source>
</reference>
<evidence type="ECO:0000313" key="2">
    <source>
        <dbReference type="EMBL" id="EGG02306.1"/>
    </source>
</evidence>
<feature type="compositionally biased region" description="Basic and acidic residues" evidence="1">
    <location>
        <begin position="566"/>
        <end position="582"/>
    </location>
</feature>
<keyword evidence="3" id="KW-1185">Reference proteome</keyword>
<feature type="compositionally biased region" description="Basic residues" evidence="1">
    <location>
        <begin position="523"/>
        <end position="538"/>
    </location>
</feature>
<feature type="region of interest" description="Disordered" evidence="1">
    <location>
        <begin position="521"/>
        <end position="588"/>
    </location>
</feature>
<dbReference type="EMBL" id="GL883131">
    <property type="protein sequence ID" value="EGG02306.1"/>
    <property type="molecule type" value="Genomic_DNA"/>
</dbReference>
<dbReference type="Proteomes" id="UP000001072">
    <property type="component" value="Unassembled WGS sequence"/>
</dbReference>
<dbReference type="AlphaFoldDB" id="F4RYT8"/>
<dbReference type="GeneID" id="18935890"/>
<evidence type="ECO:0000256" key="1">
    <source>
        <dbReference type="SAM" id="MobiDB-lite"/>
    </source>
</evidence>
<dbReference type="RefSeq" id="XP_007414291.1">
    <property type="nucleotide sequence ID" value="XM_007414229.1"/>
</dbReference>
<dbReference type="HOGENOM" id="CLU_026022_0_0_1"/>
<feature type="region of interest" description="Disordered" evidence="1">
    <location>
        <begin position="1"/>
        <end position="134"/>
    </location>
</feature>
<sequence>MSTNNSQDTNTEKFQEMLRRTSDRLRGGSVPPPDSEPVVPNAISARTTAQCGRGRGRGRRDGTLSTRTSGQSSAVDSSTPVVTLTVPGANTLPPPALPAPGDLDTGPEPPPSTLQAPTVDATAQGNGGTSVLHSGGLIARDNVVVTPSLRSPNRRATVTAVGESPPKGFQSWLLANGLTVVNDSNVNSSNRQGVTSAITQSLASAVTGQRQSAPLSSSSLSTGPAPVNTVAPAKKKVWDLTKDDDDSVKDNTDSATKKKAEVGEAGIQTHGLVALSKYWDDRMRPMDGYVPLSIFNPLWLRQDLLRVKPKAKGDKEETCYSGLHIPDEWKMTFGEWVTAFDVFVSYLCYYDHGKLADMFLIHKANVLAIKAERLCWPMAFRYDQAVRTTVMTIQNEDGKLANPAIRDETLERNARLDSERMNDFQPRFGDINPYADFECKSNINPISGELLPGNVIQNGTIMNSHMNHSTHPGKPNARSWAFANQSQPFTHHPAQYGSQPVYDGPGSSGYLHYEDCRGGGRNLRGRGRGGGRNVRGRGRGGSWNNHSGGGRDDRYDSQRGDSGGSWRKDDRREDRRGGDRKVTGPKYGGGNKAKPIMCVFLICASKACGGSFTIVAAVELEYSLPNDSLLPVTTLE</sequence>
<dbReference type="VEuPathDB" id="FungiDB:MELLADRAFT_91373"/>
<feature type="compositionally biased region" description="Low complexity" evidence="1">
    <location>
        <begin position="36"/>
        <end position="52"/>
    </location>
</feature>
<feature type="region of interest" description="Disordered" evidence="1">
    <location>
        <begin position="209"/>
        <end position="228"/>
    </location>
</feature>